<evidence type="ECO:0000313" key="1">
    <source>
        <dbReference type="EMBL" id="QDT07798.1"/>
    </source>
</evidence>
<dbReference type="InterPro" id="IPR048813">
    <property type="entry name" value="GP7-like"/>
</dbReference>
<evidence type="ECO:0000313" key="2">
    <source>
        <dbReference type="Proteomes" id="UP000318538"/>
    </source>
</evidence>
<dbReference type="Pfam" id="PF20911">
    <property type="entry name" value="GP7"/>
    <property type="match status" value="1"/>
</dbReference>
<sequence>MANAFVGTAELLQLGDGNISDIEVSQLLEDAPLLAAMAAIEASHDTSHEWLKKTAAPSTGFRDLNDGRENVKATYTKVTQTLKLYDASFSLDLGLLKTKNGDALRRREAMDHLSAAFADMEAQLIYGTGNDSDGFAGLANETSVDKKDDAMVVDATGTTVGGATSVWAIRLGESAVSAVFGAGGEIEIGEEYQTTLSGSTTGVYDAMRTPILFWGGIQVATSNDLGRIVNLTAQAGKGLTDALISQLLAKFPAARKPNLLVMSTQSQSQLQSSRTATTANGAPAPIPTESFNIPIVATDQIVNTEALVAAA</sequence>
<dbReference type="AlphaFoldDB" id="A0A517NKX6"/>
<name>A0A517NKX6_9BACT</name>
<dbReference type="Proteomes" id="UP000318538">
    <property type="component" value="Chromosome"/>
</dbReference>
<dbReference type="KEGG" id="rlc:K227x_62260"/>
<accession>A0A517NKX6</accession>
<dbReference type="EMBL" id="CP036525">
    <property type="protein sequence ID" value="QDT07798.1"/>
    <property type="molecule type" value="Genomic_DNA"/>
</dbReference>
<protein>
    <submittedName>
        <fullName evidence="1">Uncharacterized protein</fullName>
    </submittedName>
</protein>
<dbReference type="OrthoDB" id="210243at2"/>
<dbReference type="RefSeq" id="WP_145176241.1">
    <property type="nucleotide sequence ID" value="NZ_CP036525.1"/>
</dbReference>
<reference evidence="1 2" key="1">
    <citation type="submission" date="2019-02" db="EMBL/GenBank/DDBJ databases">
        <title>Deep-cultivation of Planctomycetes and their phenomic and genomic characterization uncovers novel biology.</title>
        <authorList>
            <person name="Wiegand S."/>
            <person name="Jogler M."/>
            <person name="Boedeker C."/>
            <person name="Pinto D."/>
            <person name="Vollmers J."/>
            <person name="Rivas-Marin E."/>
            <person name="Kohn T."/>
            <person name="Peeters S.H."/>
            <person name="Heuer A."/>
            <person name="Rast P."/>
            <person name="Oberbeckmann S."/>
            <person name="Bunk B."/>
            <person name="Jeske O."/>
            <person name="Meyerdierks A."/>
            <person name="Storesund J.E."/>
            <person name="Kallscheuer N."/>
            <person name="Luecker S."/>
            <person name="Lage O.M."/>
            <person name="Pohl T."/>
            <person name="Merkel B.J."/>
            <person name="Hornburger P."/>
            <person name="Mueller R.-W."/>
            <person name="Bruemmer F."/>
            <person name="Labrenz M."/>
            <person name="Spormann A.M."/>
            <person name="Op den Camp H."/>
            <person name="Overmann J."/>
            <person name="Amann R."/>
            <person name="Jetten M.S.M."/>
            <person name="Mascher T."/>
            <person name="Medema M.H."/>
            <person name="Devos D.P."/>
            <person name="Kaster A.-K."/>
            <person name="Ovreas L."/>
            <person name="Rohde M."/>
            <person name="Galperin M.Y."/>
            <person name="Jogler C."/>
        </authorList>
    </citation>
    <scope>NUCLEOTIDE SEQUENCE [LARGE SCALE GENOMIC DNA]</scope>
    <source>
        <strain evidence="1 2">K22_7</strain>
    </source>
</reference>
<organism evidence="1 2">
    <name type="scientific">Rubripirellula lacrimiformis</name>
    <dbReference type="NCBI Taxonomy" id="1930273"/>
    <lineage>
        <taxon>Bacteria</taxon>
        <taxon>Pseudomonadati</taxon>
        <taxon>Planctomycetota</taxon>
        <taxon>Planctomycetia</taxon>
        <taxon>Pirellulales</taxon>
        <taxon>Pirellulaceae</taxon>
        <taxon>Rubripirellula</taxon>
    </lineage>
</organism>
<dbReference type="NCBIfam" id="NF045672">
    <property type="entry name" value="MCP_gp7_epsi_15"/>
    <property type="match status" value="1"/>
</dbReference>
<gene>
    <name evidence="1" type="ORF">K227x_62260</name>
</gene>
<proteinExistence type="predicted"/>
<keyword evidence="2" id="KW-1185">Reference proteome</keyword>